<evidence type="ECO:0000256" key="1">
    <source>
        <dbReference type="SAM" id="MobiDB-lite"/>
    </source>
</evidence>
<dbReference type="InterPro" id="IPR046522">
    <property type="entry name" value="DUF6699"/>
</dbReference>
<evidence type="ECO:0000259" key="2">
    <source>
        <dbReference type="Pfam" id="PF20415"/>
    </source>
</evidence>
<dbReference type="OrthoDB" id="3251728at2759"/>
<protein>
    <recommendedName>
        <fullName evidence="2">DUF6699 domain-containing protein</fullName>
    </recommendedName>
</protein>
<dbReference type="Pfam" id="PF20415">
    <property type="entry name" value="DUF6699"/>
    <property type="match status" value="1"/>
</dbReference>
<accession>A0A067Q6B3</accession>
<sequence length="343" mass="38569">MSAVVLHPSRVGNIECWCPRCYKQCSERVPPGAWAECTYCGCRVRVTTQDNVFPASVRGEYESDASDTSDYESDPSYTSEYESDSFYTSEYEPDPSYTSESGPSGTGLSEPTPFILGWTQPGHPSVKFREHPEDGDRKLFLRIHTIWPGPPLFTRVLLSEESIPLHIHPLLDGQFSMPILFDHSISASTPYKFVAVGQTIPLSIDDLSQPATYPPVTQAYIRCQLASIIIPSVHWHIGTPSTLPQAAPITIGFILSYIHGFLHVPITRKQWERTGGSGKEEVTLAFERRCMISPTLEMEKFERSQGVKSVDYLGRKVLFGELVMERGRDGIERMELRLCEKLE</sequence>
<dbReference type="HOGENOM" id="CLU_809072_0_0_1"/>
<dbReference type="STRING" id="933084.A0A067Q6B3"/>
<organism evidence="3 4">
    <name type="scientific">Jaapia argillacea MUCL 33604</name>
    <dbReference type="NCBI Taxonomy" id="933084"/>
    <lineage>
        <taxon>Eukaryota</taxon>
        <taxon>Fungi</taxon>
        <taxon>Dikarya</taxon>
        <taxon>Basidiomycota</taxon>
        <taxon>Agaricomycotina</taxon>
        <taxon>Agaricomycetes</taxon>
        <taxon>Agaricomycetidae</taxon>
        <taxon>Jaapiales</taxon>
        <taxon>Jaapiaceae</taxon>
        <taxon>Jaapia</taxon>
    </lineage>
</organism>
<evidence type="ECO:0000313" key="3">
    <source>
        <dbReference type="EMBL" id="KDQ59012.1"/>
    </source>
</evidence>
<feature type="compositionally biased region" description="Polar residues" evidence="1">
    <location>
        <begin position="96"/>
        <end position="109"/>
    </location>
</feature>
<proteinExistence type="predicted"/>
<dbReference type="EMBL" id="KL197716">
    <property type="protein sequence ID" value="KDQ59012.1"/>
    <property type="molecule type" value="Genomic_DNA"/>
</dbReference>
<dbReference type="Proteomes" id="UP000027265">
    <property type="component" value="Unassembled WGS sequence"/>
</dbReference>
<keyword evidence="4" id="KW-1185">Reference proteome</keyword>
<evidence type="ECO:0000313" key="4">
    <source>
        <dbReference type="Proteomes" id="UP000027265"/>
    </source>
</evidence>
<feature type="region of interest" description="Disordered" evidence="1">
    <location>
        <begin position="58"/>
        <end position="114"/>
    </location>
</feature>
<dbReference type="AlphaFoldDB" id="A0A067Q6B3"/>
<name>A0A067Q6B3_9AGAM</name>
<gene>
    <name evidence="3" type="ORF">JAAARDRAFT_56997</name>
</gene>
<feature type="compositionally biased region" description="Acidic residues" evidence="1">
    <location>
        <begin position="62"/>
        <end position="73"/>
    </location>
</feature>
<dbReference type="InParanoid" id="A0A067Q6B3"/>
<reference evidence="4" key="1">
    <citation type="journal article" date="2014" name="Proc. Natl. Acad. Sci. U.S.A.">
        <title>Extensive sampling of basidiomycete genomes demonstrates inadequacy of the white-rot/brown-rot paradigm for wood decay fungi.</title>
        <authorList>
            <person name="Riley R."/>
            <person name="Salamov A.A."/>
            <person name="Brown D.W."/>
            <person name="Nagy L.G."/>
            <person name="Floudas D."/>
            <person name="Held B.W."/>
            <person name="Levasseur A."/>
            <person name="Lombard V."/>
            <person name="Morin E."/>
            <person name="Otillar R."/>
            <person name="Lindquist E.A."/>
            <person name="Sun H."/>
            <person name="LaButti K.M."/>
            <person name="Schmutz J."/>
            <person name="Jabbour D."/>
            <person name="Luo H."/>
            <person name="Baker S.E."/>
            <person name="Pisabarro A.G."/>
            <person name="Walton J.D."/>
            <person name="Blanchette R.A."/>
            <person name="Henrissat B."/>
            <person name="Martin F."/>
            <person name="Cullen D."/>
            <person name="Hibbett D.S."/>
            <person name="Grigoriev I.V."/>
        </authorList>
    </citation>
    <scope>NUCLEOTIDE SEQUENCE [LARGE SCALE GENOMIC DNA]</scope>
    <source>
        <strain evidence="4">MUCL 33604</strain>
    </source>
</reference>
<feature type="compositionally biased region" description="Polar residues" evidence="1">
    <location>
        <begin position="75"/>
        <end position="88"/>
    </location>
</feature>
<feature type="domain" description="DUF6699" evidence="2">
    <location>
        <begin position="199"/>
        <end position="328"/>
    </location>
</feature>